<accession>A0AAD4ZH78</accession>
<feature type="region of interest" description="Disordered" evidence="1">
    <location>
        <begin position="116"/>
        <end position="146"/>
    </location>
</feature>
<proteinExistence type="predicted"/>
<dbReference type="EMBL" id="JAJFAZ020000002">
    <property type="protein sequence ID" value="KAI5345188.1"/>
    <property type="molecule type" value="Genomic_DNA"/>
</dbReference>
<evidence type="ECO:0000313" key="2">
    <source>
        <dbReference type="EMBL" id="KAI5345188.1"/>
    </source>
</evidence>
<keyword evidence="3" id="KW-1185">Reference proteome</keyword>
<sequence>MVNLDNDADEITMPSPRLDGRDKQKVAKKKKGKMADHSQQKRDKYLETLVEQGIAFEDDRRRKLNILDKFVQDQAYAYVYQKQQDKEAQEQKIMFMDVSKFTPRKKKYWGDKQDEIMQEHAGGQQSTVNPEDNSGDYYPSPHDGGY</sequence>
<reference evidence="2 3" key="1">
    <citation type="journal article" date="2022" name="G3 (Bethesda)">
        <title>Whole-genome sequence and methylome profiling of the almond [Prunus dulcis (Mill.) D.A. Webb] cultivar 'Nonpareil'.</title>
        <authorList>
            <person name="D'Amico-Willman K.M."/>
            <person name="Ouma W.Z."/>
            <person name="Meulia T."/>
            <person name="Sideli G.M."/>
            <person name="Gradziel T.M."/>
            <person name="Fresnedo-Ramirez J."/>
        </authorList>
    </citation>
    <scope>NUCLEOTIDE SEQUENCE [LARGE SCALE GENOMIC DNA]</scope>
    <source>
        <strain evidence="2">Clone GOH B32 T37-40</strain>
    </source>
</reference>
<evidence type="ECO:0000313" key="3">
    <source>
        <dbReference type="Proteomes" id="UP001054821"/>
    </source>
</evidence>
<comment type="caution">
    <text evidence="2">The sequence shown here is derived from an EMBL/GenBank/DDBJ whole genome shotgun (WGS) entry which is preliminary data.</text>
</comment>
<gene>
    <name evidence="2" type="ORF">L3X38_013065</name>
</gene>
<feature type="compositionally biased region" description="Basic and acidic residues" evidence="1">
    <location>
        <begin position="33"/>
        <end position="43"/>
    </location>
</feature>
<name>A0AAD4ZH78_PRUDU</name>
<feature type="compositionally biased region" description="Acidic residues" evidence="1">
    <location>
        <begin position="1"/>
        <end position="10"/>
    </location>
</feature>
<dbReference type="Proteomes" id="UP001054821">
    <property type="component" value="Chromosome 2"/>
</dbReference>
<feature type="region of interest" description="Disordered" evidence="1">
    <location>
        <begin position="1"/>
        <end position="43"/>
    </location>
</feature>
<organism evidence="2 3">
    <name type="scientific">Prunus dulcis</name>
    <name type="common">Almond</name>
    <name type="synonym">Amygdalus dulcis</name>
    <dbReference type="NCBI Taxonomy" id="3755"/>
    <lineage>
        <taxon>Eukaryota</taxon>
        <taxon>Viridiplantae</taxon>
        <taxon>Streptophyta</taxon>
        <taxon>Embryophyta</taxon>
        <taxon>Tracheophyta</taxon>
        <taxon>Spermatophyta</taxon>
        <taxon>Magnoliopsida</taxon>
        <taxon>eudicotyledons</taxon>
        <taxon>Gunneridae</taxon>
        <taxon>Pentapetalae</taxon>
        <taxon>rosids</taxon>
        <taxon>fabids</taxon>
        <taxon>Rosales</taxon>
        <taxon>Rosaceae</taxon>
        <taxon>Amygdaloideae</taxon>
        <taxon>Amygdaleae</taxon>
        <taxon>Prunus</taxon>
    </lineage>
</organism>
<feature type="compositionally biased region" description="Polar residues" evidence="1">
    <location>
        <begin position="123"/>
        <end position="132"/>
    </location>
</feature>
<dbReference type="AlphaFoldDB" id="A0AAD4ZH78"/>
<protein>
    <recommendedName>
        <fullName evidence="4">No apical meristem-associated C-terminal domain-containing protein</fullName>
    </recommendedName>
</protein>
<evidence type="ECO:0000256" key="1">
    <source>
        <dbReference type="SAM" id="MobiDB-lite"/>
    </source>
</evidence>
<evidence type="ECO:0008006" key="4">
    <source>
        <dbReference type="Google" id="ProtNLM"/>
    </source>
</evidence>